<dbReference type="SUPFAM" id="SSF46689">
    <property type="entry name" value="Homeodomain-like"/>
    <property type="match status" value="1"/>
</dbReference>
<sequence length="379" mass="42094">MRGGGGVTPSSSTQRSSARSLSAVSPYRTACPSFYLATGSQFMLENGIAYSRFDVSGLPPERQLLAYCEQLGHVIEVAPSREQVRLPFICINDRYDIGEFRMSDTYTDDVVIERTIARISRDNARGIGFTIFMDGDAHSAMTLARKRESALCGGSVLATDLDQPVRVLRQACRYITLVVPRNLLQQVFSDPGAIHARVLDPGKPGTRLIVKRAKTLVENFRYIPFEDAHRRLADLVELIVAAFGEEAGLSGSKRAVSRALMFECVRRYVRANLQDCELSPQSVIESLGIPRSSIYRLFEHEGGLGAYIQHLRLRAAADDLVRIPRGLIKDIGYSVGFKTASHFTHAFQNAYGITPQEMRLNDFVNLTAADRELARTWAS</sequence>
<comment type="caution">
    <text evidence="5">The sequence shown here is derived from an EMBL/GenBank/DDBJ whole genome shotgun (WGS) entry which is preliminary data.</text>
</comment>
<evidence type="ECO:0000256" key="3">
    <source>
        <dbReference type="ARBA" id="ARBA00023163"/>
    </source>
</evidence>
<dbReference type="OrthoDB" id="8590374at2"/>
<dbReference type="PROSITE" id="PS01124">
    <property type="entry name" value="HTH_ARAC_FAMILY_2"/>
    <property type="match status" value="1"/>
</dbReference>
<dbReference type="PANTHER" id="PTHR46796:SF6">
    <property type="entry name" value="ARAC SUBFAMILY"/>
    <property type="match status" value="1"/>
</dbReference>
<evidence type="ECO:0000313" key="6">
    <source>
        <dbReference type="Proteomes" id="UP000254875"/>
    </source>
</evidence>
<keyword evidence="2" id="KW-0238">DNA-binding</keyword>
<dbReference type="Gene3D" id="1.10.10.60">
    <property type="entry name" value="Homeodomain-like"/>
    <property type="match status" value="1"/>
</dbReference>
<evidence type="ECO:0000313" key="5">
    <source>
        <dbReference type="EMBL" id="RDK00766.1"/>
    </source>
</evidence>
<dbReference type="Pfam" id="PF12833">
    <property type="entry name" value="HTH_18"/>
    <property type="match status" value="1"/>
</dbReference>
<gene>
    <name evidence="5" type="ORF">DLM46_20640</name>
</gene>
<dbReference type="SMART" id="SM00342">
    <property type="entry name" value="HTH_ARAC"/>
    <property type="match status" value="1"/>
</dbReference>
<name>A0A370N585_9BURK</name>
<protein>
    <submittedName>
        <fullName evidence="5">AraC family transcriptional regulator</fullName>
    </submittedName>
</protein>
<organism evidence="5 6">
    <name type="scientific">Paraburkholderia lacunae</name>
    <dbReference type="NCBI Taxonomy" id="2211104"/>
    <lineage>
        <taxon>Bacteria</taxon>
        <taxon>Pseudomonadati</taxon>
        <taxon>Pseudomonadota</taxon>
        <taxon>Betaproteobacteria</taxon>
        <taxon>Burkholderiales</taxon>
        <taxon>Burkholderiaceae</taxon>
        <taxon>Paraburkholderia</taxon>
    </lineage>
</organism>
<reference evidence="6" key="1">
    <citation type="submission" date="2018-05" db="EMBL/GenBank/DDBJ databases">
        <authorList>
            <person name="Feng T."/>
        </authorList>
    </citation>
    <scope>NUCLEOTIDE SEQUENCE [LARGE SCALE GENOMIC DNA]</scope>
    <source>
        <strain evidence="6">S27</strain>
    </source>
</reference>
<dbReference type="InterPro" id="IPR020449">
    <property type="entry name" value="Tscrpt_reg_AraC-type_HTH"/>
</dbReference>
<keyword evidence="6" id="KW-1185">Reference proteome</keyword>
<dbReference type="PANTHER" id="PTHR46796">
    <property type="entry name" value="HTH-TYPE TRANSCRIPTIONAL ACTIVATOR RHAS-RELATED"/>
    <property type="match status" value="1"/>
</dbReference>
<evidence type="ECO:0000256" key="2">
    <source>
        <dbReference type="ARBA" id="ARBA00023125"/>
    </source>
</evidence>
<dbReference type="Proteomes" id="UP000254875">
    <property type="component" value="Unassembled WGS sequence"/>
</dbReference>
<proteinExistence type="predicted"/>
<accession>A0A370N585</accession>
<dbReference type="EMBL" id="QHKS01000013">
    <property type="protein sequence ID" value="RDK00766.1"/>
    <property type="molecule type" value="Genomic_DNA"/>
</dbReference>
<dbReference type="InterPro" id="IPR050204">
    <property type="entry name" value="AraC_XylS_family_regulators"/>
</dbReference>
<feature type="domain" description="HTH araC/xylS-type" evidence="4">
    <location>
        <begin position="263"/>
        <end position="361"/>
    </location>
</feature>
<dbReference type="InterPro" id="IPR018060">
    <property type="entry name" value="HTH_AraC"/>
</dbReference>
<evidence type="ECO:0000259" key="4">
    <source>
        <dbReference type="PROSITE" id="PS01124"/>
    </source>
</evidence>
<dbReference type="PROSITE" id="PS00041">
    <property type="entry name" value="HTH_ARAC_FAMILY_1"/>
    <property type="match status" value="1"/>
</dbReference>
<dbReference type="AlphaFoldDB" id="A0A370N585"/>
<evidence type="ECO:0000256" key="1">
    <source>
        <dbReference type="ARBA" id="ARBA00023015"/>
    </source>
</evidence>
<dbReference type="GO" id="GO:0043565">
    <property type="term" value="F:sequence-specific DNA binding"/>
    <property type="evidence" value="ECO:0007669"/>
    <property type="project" value="InterPro"/>
</dbReference>
<keyword evidence="3" id="KW-0804">Transcription</keyword>
<keyword evidence="1" id="KW-0805">Transcription regulation</keyword>
<dbReference type="PRINTS" id="PR00032">
    <property type="entry name" value="HTHARAC"/>
</dbReference>
<dbReference type="InterPro" id="IPR009057">
    <property type="entry name" value="Homeodomain-like_sf"/>
</dbReference>
<dbReference type="GO" id="GO:0003700">
    <property type="term" value="F:DNA-binding transcription factor activity"/>
    <property type="evidence" value="ECO:0007669"/>
    <property type="project" value="InterPro"/>
</dbReference>
<dbReference type="InterPro" id="IPR018062">
    <property type="entry name" value="HTH_AraC-typ_CS"/>
</dbReference>